<dbReference type="InterPro" id="IPR018060">
    <property type="entry name" value="HTH_AraC"/>
</dbReference>
<evidence type="ECO:0000256" key="1">
    <source>
        <dbReference type="ARBA" id="ARBA00000085"/>
    </source>
</evidence>
<dbReference type="Proteomes" id="UP000294599">
    <property type="component" value="Unassembled WGS sequence"/>
</dbReference>
<dbReference type="InterPro" id="IPR009057">
    <property type="entry name" value="Homeodomain-like_sf"/>
</dbReference>
<feature type="domain" description="Histidine kinase" evidence="10">
    <location>
        <begin position="467"/>
        <end position="579"/>
    </location>
</feature>
<dbReference type="PRINTS" id="PR00344">
    <property type="entry name" value="BCTRLSENSOR"/>
</dbReference>
<dbReference type="Pfam" id="PF02518">
    <property type="entry name" value="HATPase_c"/>
    <property type="match status" value="1"/>
</dbReference>
<evidence type="ECO:0000256" key="6">
    <source>
        <dbReference type="ARBA" id="ARBA00023163"/>
    </source>
</evidence>
<evidence type="ECO:0000256" key="3">
    <source>
        <dbReference type="ARBA" id="ARBA00022553"/>
    </source>
</evidence>
<dbReference type="InterPro" id="IPR013431">
    <property type="entry name" value="Delta_60_rpt"/>
</dbReference>
<evidence type="ECO:0000256" key="8">
    <source>
        <dbReference type="SAM" id="MobiDB-lite"/>
    </source>
</evidence>
<dbReference type="GO" id="GO:0003700">
    <property type="term" value="F:DNA-binding transcription factor activity"/>
    <property type="evidence" value="ECO:0007669"/>
    <property type="project" value="InterPro"/>
</dbReference>
<dbReference type="SUPFAM" id="SSF52172">
    <property type="entry name" value="CheY-like"/>
    <property type="match status" value="1"/>
</dbReference>
<evidence type="ECO:0000259" key="9">
    <source>
        <dbReference type="PROSITE" id="PS01124"/>
    </source>
</evidence>
<evidence type="ECO:0000256" key="5">
    <source>
        <dbReference type="ARBA" id="ARBA00023125"/>
    </source>
</evidence>
<evidence type="ECO:0000256" key="7">
    <source>
        <dbReference type="PROSITE-ProRule" id="PRU00169"/>
    </source>
</evidence>
<dbReference type="InterPro" id="IPR005467">
    <property type="entry name" value="His_kinase_dom"/>
</dbReference>
<dbReference type="InterPro" id="IPR011006">
    <property type="entry name" value="CheY-like_superfamily"/>
</dbReference>
<comment type="caution">
    <text evidence="12">The sequence shown here is derived from an EMBL/GenBank/DDBJ whole genome shotgun (WGS) entry which is preliminary data.</text>
</comment>
<dbReference type="SMART" id="SM00387">
    <property type="entry name" value="HATPase_c"/>
    <property type="match status" value="1"/>
</dbReference>
<dbReference type="Gene3D" id="1.10.10.60">
    <property type="entry name" value="Homeodomain-like"/>
    <property type="match status" value="1"/>
</dbReference>
<evidence type="ECO:0000259" key="11">
    <source>
        <dbReference type="PROSITE" id="PS50110"/>
    </source>
</evidence>
<proteinExistence type="predicted"/>
<evidence type="ECO:0000256" key="2">
    <source>
        <dbReference type="ARBA" id="ARBA00012438"/>
    </source>
</evidence>
<evidence type="ECO:0000313" key="12">
    <source>
        <dbReference type="EMBL" id="TCS93336.1"/>
    </source>
</evidence>
<dbReference type="Gene3D" id="3.30.565.10">
    <property type="entry name" value="Histidine kinase-like ATPase, C-terminal domain"/>
    <property type="match status" value="1"/>
</dbReference>
<dbReference type="EMBL" id="SMAF01000028">
    <property type="protein sequence ID" value="TCS93336.1"/>
    <property type="molecule type" value="Genomic_DNA"/>
</dbReference>
<organism evidence="12 13">
    <name type="scientific">Pseudofulvimonas gallinarii</name>
    <dbReference type="NCBI Taxonomy" id="634155"/>
    <lineage>
        <taxon>Bacteria</taxon>
        <taxon>Pseudomonadati</taxon>
        <taxon>Pseudomonadota</taxon>
        <taxon>Gammaproteobacteria</taxon>
        <taxon>Lysobacterales</taxon>
        <taxon>Rhodanobacteraceae</taxon>
        <taxon>Pseudofulvimonas</taxon>
    </lineage>
</organism>
<dbReference type="InterPro" id="IPR003594">
    <property type="entry name" value="HATPase_dom"/>
</dbReference>
<keyword evidence="4" id="KW-0805">Transcription regulation</keyword>
<dbReference type="SUPFAM" id="SSF50969">
    <property type="entry name" value="YVTN repeat-like/Quinoprotein amine dehydrogenase"/>
    <property type="match status" value="1"/>
</dbReference>
<keyword evidence="13" id="KW-1185">Reference proteome</keyword>
<dbReference type="PROSITE" id="PS50110">
    <property type="entry name" value="RESPONSE_REGULATORY"/>
    <property type="match status" value="1"/>
</dbReference>
<comment type="catalytic activity">
    <reaction evidence="1">
        <text>ATP + protein L-histidine = ADP + protein N-phospho-L-histidine.</text>
        <dbReference type="EC" id="2.7.13.3"/>
    </reaction>
</comment>
<dbReference type="SUPFAM" id="SSF46689">
    <property type="entry name" value="Homeodomain-like"/>
    <property type="match status" value="1"/>
</dbReference>
<dbReference type="SMART" id="SM00448">
    <property type="entry name" value="REC"/>
    <property type="match status" value="1"/>
</dbReference>
<dbReference type="SMART" id="SM00342">
    <property type="entry name" value="HTH_ARAC"/>
    <property type="match status" value="1"/>
</dbReference>
<dbReference type="EC" id="2.7.13.3" evidence="2"/>
<dbReference type="OrthoDB" id="9768069at2"/>
<dbReference type="CDD" id="cd17574">
    <property type="entry name" value="REC_OmpR"/>
    <property type="match status" value="1"/>
</dbReference>
<keyword evidence="3 7" id="KW-0597">Phosphoprotein</keyword>
<dbReference type="PROSITE" id="PS50109">
    <property type="entry name" value="HIS_KIN"/>
    <property type="match status" value="1"/>
</dbReference>
<dbReference type="PANTHER" id="PTHR43547:SF2">
    <property type="entry name" value="HYBRID SIGNAL TRANSDUCTION HISTIDINE KINASE C"/>
    <property type="match status" value="1"/>
</dbReference>
<feature type="domain" description="Response regulatory" evidence="11">
    <location>
        <begin position="623"/>
        <end position="738"/>
    </location>
</feature>
<dbReference type="Pfam" id="PF00072">
    <property type="entry name" value="Response_reg"/>
    <property type="match status" value="1"/>
</dbReference>
<dbReference type="SUPFAM" id="SSF55874">
    <property type="entry name" value="ATPase domain of HSP90 chaperone/DNA topoisomerase II/histidine kinase"/>
    <property type="match status" value="1"/>
</dbReference>
<dbReference type="CDD" id="cd00075">
    <property type="entry name" value="HATPase"/>
    <property type="match status" value="1"/>
</dbReference>
<dbReference type="Gene3D" id="2.80.10.50">
    <property type="match status" value="2"/>
</dbReference>
<dbReference type="InterPro" id="IPR018062">
    <property type="entry name" value="HTH_AraC-typ_CS"/>
</dbReference>
<dbReference type="PANTHER" id="PTHR43547">
    <property type="entry name" value="TWO-COMPONENT HISTIDINE KINASE"/>
    <property type="match status" value="1"/>
</dbReference>
<name>A0A4R3L766_9GAMM</name>
<feature type="modified residue" description="4-aspartylphosphate" evidence="7">
    <location>
        <position position="671"/>
    </location>
</feature>
<keyword evidence="5" id="KW-0238">DNA-binding</keyword>
<dbReference type="GO" id="GO:0000155">
    <property type="term" value="F:phosphorelay sensor kinase activity"/>
    <property type="evidence" value="ECO:0007669"/>
    <property type="project" value="TreeGrafter"/>
</dbReference>
<evidence type="ECO:0000313" key="13">
    <source>
        <dbReference type="Proteomes" id="UP000294599"/>
    </source>
</evidence>
<dbReference type="AlphaFoldDB" id="A0A4R3L766"/>
<dbReference type="PROSITE" id="PS01124">
    <property type="entry name" value="HTH_ARAC_FAMILY_2"/>
    <property type="match status" value="1"/>
</dbReference>
<dbReference type="InterPro" id="IPR001789">
    <property type="entry name" value="Sig_transdc_resp-reg_receiver"/>
</dbReference>
<feature type="region of interest" description="Disordered" evidence="8">
    <location>
        <begin position="586"/>
        <end position="621"/>
    </location>
</feature>
<keyword evidence="6" id="KW-0804">Transcription</keyword>
<dbReference type="PROSITE" id="PS00041">
    <property type="entry name" value="HTH_ARAC_FAMILY_1"/>
    <property type="match status" value="1"/>
</dbReference>
<protein>
    <recommendedName>
        <fullName evidence="2">histidine kinase</fullName>
        <ecNumber evidence="2">2.7.13.3</ecNumber>
    </recommendedName>
</protein>
<dbReference type="Pfam" id="PF17164">
    <property type="entry name" value="DUF5122"/>
    <property type="match status" value="2"/>
</dbReference>
<dbReference type="InterPro" id="IPR036890">
    <property type="entry name" value="HATPase_C_sf"/>
</dbReference>
<reference evidence="12 13" key="1">
    <citation type="submission" date="2019-03" db="EMBL/GenBank/DDBJ databases">
        <title>Genomic Encyclopedia of Type Strains, Phase IV (KMG-IV): sequencing the most valuable type-strain genomes for metagenomic binning, comparative biology and taxonomic classification.</title>
        <authorList>
            <person name="Goeker M."/>
        </authorList>
    </citation>
    <scope>NUCLEOTIDE SEQUENCE [LARGE SCALE GENOMIC DNA]</scope>
    <source>
        <strain evidence="12 13">DSM 21944</strain>
    </source>
</reference>
<gene>
    <name evidence="12" type="ORF">EDC25_12817</name>
</gene>
<accession>A0A4R3L766</accession>
<dbReference type="RefSeq" id="WP_123521202.1">
    <property type="nucleotide sequence ID" value="NZ_JBHLWF010000079.1"/>
</dbReference>
<sequence>MTQPSSITPASVRGRRLALPLAFALGLAGTVNAETVVLPARKPLHPIDAPASGIHVRSVELPDEMSSVTGTPFTSSAVLDRSFGILIGGSFSVAGAQNIMRVAPQGDFDPNFARLTLNDRVFAIANHVNGSGYYISGAFDEVRLDGTVVDDHRHAMSIHYGGGAPTIEGGLLPRLDGFARLMLESSFHSQGNTRQLLIGGDFHAANGSTVHLLGRFNTTGGLLAAYDIDDGNQVRTLASYPDGRVLVGGMFPAPGSPGHYSIVRLNPDGSRDPSFLASATEGTGRVNVIAIQPDGRIVIGGNFQYVNNVARNNLARLHPDGTLDPTFQANTDGDVYSILLLGGGEMFVGGHFTSIQGSTASGPLALLQADGTPWVVTPADGAVYGLTGTSRTDMIVTGGLTQLGGGPTPHRFGIASVIHPSNSEQFVVQPDGSSLVFRLKRNGLLSLPARTFILALDARATSLPCHGDAEQLARVVANLVGNALKFTPRGGRVRVRTAHDDRRIGFRVDDSGPGIDAQWRERIFDRFQLTGNATLRAQEGTGIGLALCNELVRLHDGGIEAGDSDLGGACFTVWLPAHARGSTAPLVGFEPDAREDAPATTASADERPPSTPADPDDGSQRPLLLVIEDQDDLRLYLAELLAGDYRVATACNGEEALARIPSLLPDAIVSDVVMPERDGLSLVAALRANGDLAGIPVLLLTARTGVDDQVTGLATGADHYLTKPFDSQVLRAHVAAMLATRLRLQRLLQCAPSSPAPSSSRRPLAQRIDEALQGLAHQPETSVAELAHATHASERSLRRHCQELFGMTPLERLRQHRLIRARGLLEQGAGTVSEIAYAVGYGNLAAFSRAYREHFGVAPSTHLGRKASTSLCGRGAEAHPGIQ</sequence>
<dbReference type="Pfam" id="PF12833">
    <property type="entry name" value="HTH_18"/>
    <property type="match status" value="1"/>
</dbReference>
<dbReference type="InterPro" id="IPR004358">
    <property type="entry name" value="Sig_transdc_His_kin-like_C"/>
</dbReference>
<dbReference type="Gene3D" id="3.40.50.2300">
    <property type="match status" value="1"/>
</dbReference>
<evidence type="ECO:0000256" key="4">
    <source>
        <dbReference type="ARBA" id="ARBA00023015"/>
    </source>
</evidence>
<dbReference type="GO" id="GO:0043565">
    <property type="term" value="F:sequence-specific DNA binding"/>
    <property type="evidence" value="ECO:0007669"/>
    <property type="project" value="InterPro"/>
</dbReference>
<evidence type="ECO:0000259" key="10">
    <source>
        <dbReference type="PROSITE" id="PS50109"/>
    </source>
</evidence>
<dbReference type="InterPro" id="IPR011044">
    <property type="entry name" value="Quino_amine_DH_bsu"/>
</dbReference>
<feature type="domain" description="HTH araC/xylS-type" evidence="9">
    <location>
        <begin position="766"/>
        <end position="865"/>
    </location>
</feature>